<keyword evidence="9" id="KW-0539">Nucleus</keyword>
<comment type="similarity">
    <text evidence="2">Belongs to the ERT1/acuK family.</text>
</comment>
<feature type="region of interest" description="Disordered" evidence="10">
    <location>
        <begin position="1"/>
        <end position="51"/>
    </location>
</feature>
<dbReference type="GO" id="GO:0008270">
    <property type="term" value="F:zinc ion binding"/>
    <property type="evidence" value="ECO:0007669"/>
    <property type="project" value="InterPro"/>
</dbReference>
<keyword evidence="6" id="KW-0805">Transcription regulation</keyword>
<keyword evidence="13" id="KW-1185">Reference proteome</keyword>
<feature type="compositionally biased region" description="Acidic residues" evidence="10">
    <location>
        <begin position="596"/>
        <end position="607"/>
    </location>
</feature>
<evidence type="ECO:0000256" key="4">
    <source>
        <dbReference type="ARBA" id="ARBA00022723"/>
    </source>
</evidence>
<feature type="compositionally biased region" description="Low complexity" evidence="10">
    <location>
        <begin position="1"/>
        <end position="11"/>
    </location>
</feature>
<organism evidence="12 13">
    <name type="scientific">Terfezia boudieri ATCC MYA-4762</name>
    <dbReference type="NCBI Taxonomy" id="1051890"/>
    <lineage>
        <taxon>Eukaryota</taxon>
        <taxon>Fungi</taxon>
        <taxon>Dikarya</taxon>
        <taxon>Ascomycota</taxon>
        <taxon>Pezizomycotina</taxon>
        <taxon>Pezizomycetes</taxon>
        <taxon>Pezizales</taxon>
        <taxon>Pezizaceae</taxon>
        <taxon>Terfezia</taxon>
    </lineage>
</organism>
<dbReference type="InterPro" id="IPR036864">
    <property type="entry name" value="Zn2-C6_fun-type_DNA-bd_sf"/>
</dbReference>
<evidence type="ECO:0000256" key="6">
    <source>
        <dbReference type="ARBA" id="ARBA00023015"/>
    </source>
</evidence>
<dbReference type="GO" id="GO:0000977">
    <property type="term" value="F:RNA polymerase II transcription regulatory region sequence-specific DNA binding"/>
    <property type="evidence" value="ECO:0007669"/>
    <property type="project" value="TreeGrafter"/>
</dbReference>
<dbReference type="InterPro" id="IPR001138">
    <property type="entry name" value="Zn2Cys6_DnaBD"/>
</dbReference>
<dbReference type="Gene3D" id="4.10.240.10">
    <property type="entry name" value="Zn(2)-C6 fungal-type DNA-binding domain"/>
    <property type="match status" value="1"/>
</dbReference>
<dbReference type="AlphaFoldDB" id="A0A3N4LDE7"/>
<dbReference type="InterPro" id="IPR050335">
    <property type="entry name" value="ERT1_acuK_gluconeogen_tf"/>
</dbReference>
<evidence type="ECO:0000256" key="7">
    <source>
        <dbReference type="ARBA" id="ARBA00023125"/>
    </source>
</evidence>
<gene>
    <name evidence="12" type="ORF">L211DRAFT_489085</name>
</gene>
<evidence type="ECO:0000256" key="2">
    <source>
        <dbReference type="ARBA" id="ARBA00010855"/>
    </source>
</evidence>
<dbReference type="PROSITE" id="PS50048">
    <property type="entry name" value="ZN2_CY6_FUNGAL_2"/>
    <property type="match status" value="1"/>
</dbReference>
<feature type="compositionally biased region" description="Polar residues" evidence="10">
    <location>
        <begin position="282"/>
        <end position="303"/>
    </location>
</feature>
<dbReference type="EMBL" id="ML121566">
    <property type="protein sequence ID" value="RPB20904.1"/>
    <property type="molecule type" value="Genomic_DNA"/>
</dbReference>
<dbReference type="Pfam" id="PF24990">
    <property type="entry name" value="PAS_13"/>
    <property type="match status" value="1"/>
</dbReference>
<evidence type="ECO:0000256" key="8">
    <source>
        <dbReference type="ARBA" id="ARBA00023163"/>
    </source>
</evidence>
<feature type="region of interest" description="Disordered" evidence="10">
    <location>
        <begin position="670"/>
        <end position="723"/>
    </location>
</feature>
<protein>
    <recommendedName>
        <fullName evidence="11">Zn(2)-C6 fungal-type domain-containing protein</fullName>
    </recommendedName>
</protein>
<dbReference type="SUPFAM" id="SSF57701">
    <property type="entry name" value="Zn2/Cys6 DNA-binding domain"/>
    <property type="match status" value="1"/>
</dbReference>
<dbReference type="PANTHER" id="PTHR47659:SF1">
    <property type="entry name" value="TRANSCRIPTION ACTIVATOR OF GLUCONEOGENESIS ERT1"/>
    <property type="match status" value="1"/>
</dbReference>
<feature type="compositionally biased region" description="Polar residues" evidence="10">
    <location>
        <begin position="243"/>
        <end position="252"/>
    </location>
</feature>
<feature type="region of interest" description="Disordered" evidence="10">
    <location>
        <begin position="503"/>
        <end position="543"/>
    </location>
</feature>
<comment type="subcellular location">
    <subcellularLocation>
        <location evidence="1">Nucleus</location>
    </subcellularLocation>
</comment>
<dbReference type="FunCoup" id="A0A3N4LDE7">
    <property type="interactions" value="201"/>
</dbReference>
<evidence type="ECO:0000256" key="9">
    <source>
        <dbReference type="ARBA" id="ARBA00023242"/>
    </source>
</evidence>
<reference evidence="12 13" key="1">
    <citation type="journal article" date="2018" name="Nat. Ecol. Evol.">
        <title>Pezizomycetes genomes reveal the molecular basis of ectomycorrhizal truffle lifestyle.</title>
        <authorList>
            <person name="Murat C."/>
            <person name="Payen T."/>
            <person name="Noel B."/>
            <person name="Kuo A."/>
            <person name="Morin E."/>
            <person name="Chen J."/>
            <person name="Kohler A."/>
            <person name="Krizsan K."/>
            <person name="Balestrini R."/>
            <person name="Da Silva C."/>
            <person name="Montanini B."/>
            <person name="Hainaut M."/>
            <person name="Levati E."/>
            <person name="Barry K.W."/>
            <person name="Belfiori B."/>
            <person name="Cichocki N."/>
            <person name="Clum A."/>
            <person name="Dockter R.B."/>
            <person name="Fauchery L."/>
            <person name="Guy J."/>
            <person name="Iotti M."/>
            <person name="Le Tacon F."/>
            <person name="Lindquist E.A."/>
            <person name="Lipzen A."/>
            <person name="Malagnac F."/>
            <person name="Mello A."/>
            <person name="Molinier V."/>
            <person name="Miyauchi S."/>
            <person name="Poulain J."/>
            <person name="Riccioni C."/>
            <person name="Rubini A."/>
            <person name="Sitrit Y."/>
            <person name="Splivallo R."/>
            <person name="Traeger S."/>
            <person name="Wang M."/>
            <person name="Zifcakova L."/>
            <person name="Wipf D."/>
            <person name="Zambonelli A."/>
            <person name="Paolocci F."/>
            <person name="Nowrousian M."/>
            <person name="Ottonello S."/>
            <person name="Baldrian P."/>
            <person name="Spatafora J.W."/>
            <person name="Henrissat B."/>
            <person name="Nagy L.G."/>
            <person name="Aury J.M."/>
            <person name="Wincker P."/>
            <person name="Grigoriev I.V."/>
            <person name="Bonfante P."/>
            <person name="Martin F.M."/>
        </authorList>
    </citation>
    <scope>NUCLEOTIDE SEQUENCE [LARGE SCALE GENOMIC DNA]</scope>
    <source>
        <strain evidence="12 13">ATCC MYA-4762</strain>
    </source>
</reference>
<dbReference type="PANTHER" id="PTHR47659">
    <property type="entry name" value="ZN(II)2CYS6 TRANSCRIPTION FACTOR (EUROFUNG)-RELATED"/>
    <property type="match status" value="1"/>
</dbReference>
<accession>A0A3N4LDE7</accession>
<sequence length="723" mass="78623">MLSTAAHSASPSGGGGGASTPGAASAGGADGGLQKPNENNNKQEPRAKRKKARRACFSCQRAHLTCGDERPCNRCVQRNLTESCQDGVRKKAKYLNDEDSPATMSNPPNHHASAMRQVIPQQNIGQQTTHYDMDPSMTGTMEDKHRMHISPQQRPDLYDNDHTTATGGWFASLAPDMGIAFNSNYARGEFASINHITAGQLPGSVGGTGGVRTPDNHSVSGFSPSQQNFMALGHNDSMVDHWSGQSRSNSTGAGMGCNPHAYTIGTGPGSIATPSPEAGSPQAHSQQASIYNTLTGSPGNNNGVFYKKHPHPSQQQFEQENRQKGLAQYSQIQHHPHIIHNHTPHFQQQGHTRRRNPQADPSQVYHTVTEPYSYVQAYHRLFAIMVVRFPKKEQLRIARAFSAFRPSFIASIQKLTRDDLVFQEKCCQRAIHIFESSLPNIGTPTLVCRRSGEVVVVGKEFCMLSGWPKDVLLGEKPNLNTNIPHTKDSEEAAKVGRMRQRLQNQYSNGNGRGGNYESKDGEEAVNVPDRGSSHPKPTGPNPVFLLELMDDESVCEFYEKFSQAAFADSTAKITSKCRILKYKPPAPASAQAPQNDDGETDIEDEAKDTEVKQRTNANGNKTNGKRPNDILGSSKTIECMVCWTLRRDTFDMPMLIVMNFLPNLLATSSTYPTATSSSGSRESGDANKHQRGGGNGGGHLGGMPGSNNSPLMKIGGAELVPVR</sequence>
<evidence type="ECO:0000256" key="1">
    <source>
        <dbReference type="ARBA" id="ARBA00004123"/>
    </source>
</evidence>
<feature type="compositionally biased region" description="Low complexity" evidence="10">
    <location>
        <begin position="670"/>
        <end position="680"/>
    </location>
</feature>
<dbReference type="STRING" id="1051890.A0A3N4LDE7"/>
<dbReference type="GO" id="GO:0005634">
    <property type="term" value="C:nucleus"/>
    <property type="evidence" value="ECO:0007669"/>
    <property type="project" value="UniProtKB-SubCell"/>
</dbReference>
<keyword evidence="8" id="KW-0804">Transcription</keyword>
<name>A0A3N4LDE7_9PEZI</name>
<feature type="region of interest" description="Disordered" evidence="10">
    <location>
        <begin position="585"/>
        <end position="630"/>
    </location>
</feature>
<dbReference type="GO" id="GO:0009267">
    <property type="term" value="P:cellular response to starvation"/>
    <property type="evidence" value="ECO:0007669"/>
    <property type="project" value="TreeGrafter"/>
</dbReference>
<dbReference type="OrthoDB" id="2538135at2759"/>
<feature type="domain" description="Zn(2)-C6 fungal-type" evidence="11">
    <location>
        <begin position="55"/>
        <end position="84"/>
    </location>
</feature>
<dbReference type="InterPro" id="IPR056751">
    <property type="entry name" value="PAS_13"/>
</dbReference>
<feature type="region of interest" description="Disordered" evidence="10">
    <location>
        <begin position="243"/>
        <end position="323"/>
    </location>
</feature>
<keyword evidence="5" id="KW-0862">Zinc</keyword>
<keyword evidence="7" id="KW-0238">DNA-binding</keyword>
<evidence type="ECO:0000259" key="11">
    <source>
        <dbReference type="PROSITE" id="PS50048"/>
    </source>
</evidence>
<proteinExistence type="inferred from homology"/>
<feature type="compositionally biased region" description="Gly residues" evidence="10">
    <location>
        <begin position="692"/>
        <end position="704"/>
    </location>
</feature>
<evidence type="ECO:0000256" key="3">
    <source>
        <dbReference type="ARBA" id="ARBA00022432"/>
    </source>
</evidence>
<evidence type="ECO:0000313" key="12">
    <source>
        <dbReference type="EMBL" id="RPB20904.1"/>
    </source>
</evidence>
<dbReference type="GO" id="GO:0000981">
    <property type="term" value="F:DNA-binding transcription factor activity, RNA polymerase II-specific"/>
    <property type="evidence" value="ECO:0007669"/>
    <property type="project" value="InterPro"/>
</dbReference>
<evidence type="ECO:0000256" key="5">
    <source>
        <dbReference type="ARBA" id="ARBA00022833"/>
    </source>
</evidence>
<evidence type="ECO:0000313" key="13">
    <source>
        <dbReference type="Proteomes" id="UP000267821"/>
    </source>
</evidence>
<dbReference type="InParanoid" id="A0A3N4LDE7"/>
<evidence type="ECO:0000256" key="10">
    <source>
        <dbReference type="SAM" id="MobiDB-lite"/>
    </source>
</evidence>
<keyword evidence="4" id="KW-0479">Metal-binding</keyword>
<dbReference type="GO" id="GO:0006094">
    <property type="term" value="P:gluconeogenesis"/>
    <property type="evidence" value="ECO:0007669"/>
    <property type="project" value="UniProtKB-KW"/>
</dbReference>
<keyword evidence="3" id="KW-0312">Gluconeogenesis</keyword>
<dbReference type="Proteomes" id="UP000267821">
    <property type="component" value="Unassembled WGS sequence"/>
</dbReference>